<dbReference type="InterPro" id="IPR050490">
    <property type="entry name" value="Bact_solute-bd_prot1"/>
</dbReference>
<dbReference type="PATRIC" id="fig|1195236.3.peg.1458"/>
<dbReference type="Pfam" id="PF13416">
    <property type="entry name" value="SBP_bac_8"/>
    <property type="match status" value="1"/>
</dbReference>
<dbReference type="PANTHER" id="PTHR43649:SF12">
    <property type="entry name" value="DIACETYLCHITOBIOSE BINDING PROTEIN DASA"/>
    <property type="match status" value="1"/>
</dbReference>
<keyword evidence="3" id="KW-1185">Reference proteome</keyword>
<keyword evidence="1" id="KW-0732">Signal</keyword>
<evidence type="ECO:0000313" key="2">
    <source>
        <dbReference type="EMBL" id="EMS72900.1"/>
    </source>
</evidence>
<feature type="signal peptide" evidence="1">
    <location>
        <begin position="1"/>
        <end position="25"/>
    </location>
</feature>
<comment type="caution">
    <text evidence="2">The sequence shown here is derived from an EMBL/GenBank/DDBJ whole genome shotgun (WGS) entry which is preliminary data.</text>
</comment>
<dbReference type="STRING" id="1195236.CTER_1156"/>
<keyword evidence="2" id="KW-0762">Sugar transport</keyword>
<dbReference type="AlphaFoldDB" id="S0FL32"/>
<gene>
    <name evidence="2" type="ORF">CTER_1156</name>
</gene>
<sequence>MVKASRLRSILVLVLAVCMMAGIVAGCGSSATDTKSSDTAASTAAASSTAAADSSVSQEPVNLQFWTISLQPTFTDFFNKLIETYQNDHKNVTVKWTDLPYDAIQNKLITAAAGGNAPDVVNLNTEMALTLAGKGILVDLEKEATAEQKSVYIQTLFKSASLADATYAFPWYGAPEVMIYNKDLFAKAGLTSTPKTLDEMLSMAKQMKEKTGAYLYIPDEFRRILWLEGINILSDDKSKAAFNTPEALELLTKYQKAAKDGIIPKDNWGQWEKMLQQYNTGKLAMINSGAQSINRVKDEAPNIYKNTEVTEAMVGKAGIINNSVMNLVVTQLSKHHTEAIDFAAFITNDDNQLAFSKTVSIFPSTTKASQDPYFKSDTSTIEKKAISIVADELPKTADMTLAVTKQLDIYDALKKAQQSVTVHGGDPKKALDEAEKKVNDLLAADK</sequence>
<organism evidence="2 3">
    <name type="scientific">Ruminiclostridium cellobioparum subsp. termitidis CT1112</name>
    <dbReference type="NCBI Taxonomy" id="1195236"/>
    <lineage>
        <taxon>Bacteria</taxon>
        <taxon>Bacillati</taxon>
        <taxon>Bacillota</taxon>
        <taxon>Clostridia</taxon>
        <taxon>Eubacteriales</taxon>
        <taxon>Oscillospiraceae</taxon>
        <taxon>Ruminiclostridium</taxon>
    </lineage>
</organism>
<dbReference type="EMBL" id="AORV01000025">
    <property type="protein sequence ID" value="EMS72900.1"/>
    <property type="molecule type" value="Genomic_DNA"/>
</dbReference>
<accession>S0FL32</accession>
<dbReference type="Gene3D" id="3.40.190.10">
    <property type="entry name" value="Periplasmic binding protein-like II"/>
    <property type="match status" value="2"/>
</dbReference>
<keyword evidence="2" id="KW-0813">Transport</keyword>
<dbReference type="PROSITE" id="PS51257">
    <property type="entry name" value="PROKAR_LIPOPROTEIN"/>
    <property type="match status" value="1"/>
</dbReference>
<evidence type="ECO:0000313" key="3">
    <source>
        <dbReference type="Proteomes" id="UP000014155"/>
    </source>
</evidence>
<name>S0FL32_RUMCE</name>
<feature type="chain" id="PRO_5039251067" evidence="1">
    <location>
        <begin position="26"/>
        <end position="446"/>
    </location>
</feature>
<dbReference type="Proteomes" id="UP000014155">
    <property type="component" value="Unassembled WGS sequence"/>
</dbReference>
<dbReference type="RefSeq" id="WP_004624634.1">
    <property type="nucleotide sequence ID" value="NZ_AORV01000025.1"/>
</dbReference>
<dbReference type="eggNOG" id="COG1653">
    <property type="taxonomic scope" value="Bacteria"/>
</dbReference>
<dbReference type="SUPFAM" id="SSF53850">
    <property type="entry name" value="Periplasmic binding protein-like II"/>
    <property type="match status" value="1"/>
</dbReference>
<protein>
    <submittedName>
        <fullName evidence="2">ABC-type sugar transport system, periplasmic component</fullName>
    </submittedName>
</protein>
<proteinExistence type="predicted"/>
<evidence type="ECO:0000256" key="1">
    <source>
        <dbReference type="SAM" id="SignalP"/>
    </source>
</evidence>
<dbReference type="PANTHER" id="PTHR43649">
    <property type="entry name" value="ARABINOSE-BINDING PROTEIN-RELATED"/>
    <property type="match status" value="1"/>
</dbReference>
<dbReference type="InterPro" id="IPR006059">
    <property type="entry name" value="SBP"/>
</dbReference>
<dbReference type="CDD" id="cd13585">
    <property type="entry name" value="PBP2_TMBP_like"/>
    <property type="match status" value="1"/>
</dbReference>
<reference evidence="2 3" key="1">
    <citation type="journal article" date="2013" name="Genome Announc.">
        <title>Draft Genome Sequence of the Cellulolytic, Mesophilic, Anaerobic Bacterium Clostridium termitidis Strain CT1112 (DSM 5398).</title>
        <authorList>
            <person name="Lal S."/>
            <person name="Ramachandran U."/>
            <person name="Zhang X."/>
            <person name="Munir R."/>
            <person name="Sparling R."/>
            <person name="Levin D.B."/>
        </authorList>
    </citation>
    <scope>NUCLEOTIDE SEQUENCE [LARGE SCALE GENOMIC DNA]</scope>
    <source>
        <strain evidence="2 3">CT1112</strain>
    </source>
</reference>